<evidence type="ECO:0000259" key="13">
    <source>
        <dbReference type="Pfam" id="PF07715"/>
    </source>
</evidence>
<evidence type="ECO:0000256" key="3">
    <source>
        <dbReference type="ARBA" id="ARBA00022452"/>
    </source>
</evidence>
<dbReference type="CDD" id="cd01347">
    <property type="entry name" value="ligand_gated_channel"/>
    <property type="match status" value="1"/>
</dbReference>
<comment type="similarity">
    <text evidence="8 9">Belongs to the TonB-dependent receptor family.</text>
</comment>
<dbReference type="InterPro" id="IPR000531">
    <property type="entry name" value="Beta-barrel_TonB"/>
</dbReference>
<evidence type="ECO:0000313" key="14">
    <source>
        <dbReference type="EMBL" id="QNP46629.1"/>
    </source>
</evidence>
<keyword evidence="11" id="KW-0732">Signal</keyword>
<dbReference type="InterPro" id="IPR036942">
    <property type="entry name" value="Beta-barrel_TonB_sf"/>
</dbReference>
<accession>A0ABX6TAP0</accession>
<sequence>MTRIPFALRAGTALVAVAIASSAGAQSTVPPEDVQQTPATASDQTTQGGDIVITGSRIRRDPLSQDQPIVFVDQEDMQKTGLSSVNDILQRLPSSGGGLNGKFNNSGNLGNPPDGGGVGAGAAEIDLRYLGSRRVLVLVDGIRYVNGASASGVPGSTDLNSIPESAIERVEVLQDGASAIYGSDAIAGVVNIITKHRQAGFMASAQLGGYLDEDDGSTQNYQLSWGNGGDGPLQVVLGANYVKNGSISAGDRAISRFPAPYSTTCADGGCSGFLPNGRYAGSLFPGGDATLIAPVLNRTSTPADFRPFVSPDDRFNFGPYNFLQIPLERFGLFGTVKTELTDNVNLTIKGIWNQRKSRNQAAPLPFGIGVAAGITPVLDNTTIDATNPYNPFGVTLDSTNFDFILRRFVEGGPRRFFQTVNTTYGVATLDGKFSILSGDWYWDVNAAWGQNKAHQRMLGNINSGNLRTALGPLAVCQATAGCVPFNFFGGAGSITQDMIDYVTFIQRDKSQQVTWDFTGNVAGNLFQLPGGPLGLAMGVEFRKLSGRFDPDPVVAAGFSSDIPALPTRGKYNVKEAYAELNAPLLSNVPFAELLELNGAVRVSDYSTSGSTTTFKGGVNWKPIKDLRLRGSYAEGFRAPSIGELFGTASRFDQQLDDPCSSDAGNTAPQRFQNNATVRANCIAAGVPADGSYQQANPQISVIVGGNENLLPETSTSWVFGGVYSPSFMPRLSVEVNHYNIKIDGAIQTVDAEVTLTNCVVNNDPTACALVTRAGSGGQLTQISGLLQNIAGIKTKGWDVNATYRTPKTQVGTFGFTWNNTFLENYDVIVPIANGTQIISREGTEQGSPSQGFPKWKSIGILDWDGANFGATLTGRYVSKLKEQGGNVMKSRFYTDAQLRFTPSFWDERFGFAVGVNNLFKTKAPGCVTCDINNFDPTVYDVPGRYYYARASVKM</sequence>
<keyword evidence="6 8" id="KW-0472">Membrane</keyword>
<dbReference type="PANTHER" id="PTHR47234:SF2">
    <property type="entry name" value="TONB-DEPENDENT RECEPTOR"/>
    <property type="match status" value="1"/>
</dbReference>
<feature type="domain" description="TonB-dependent receptor-like beta-barrel" evidence="12">
    <location>
        <begin position="390"/>
        <end position="918"/>
    </location>
</feature>
<dbReference type="RefSeq" id="WP_187709582.1">
    <property type="nucleotide sequence ID" value="NZ_CP060782.1"/>
</dbReference>
<dbReference type="PROSITE" id="PS52016">
    <property type="entry name" value="TONB_DEPENDENT_REC_3"/>
    <property type="match status" value="1"/>
</dbReference>
<evidence type="ECO:0000256" key="6">
    <source>
        <dbReference type="ARBA" id="ARBA00023136"/>
    </source>
</evidence>
<dbReference type="SUPFAM" id="SSF56935">
    <property type="entry name" value="Porins"/>
    <property type="match status" value="1"/>
</dbReference>
<keyword evidence="7 8" id="KW-0998">Cell outer membrane</keyword>
<evidence type="ECO:0000256" key="7">
    <source>
        <dbReference type="ARBA" id="ARBA00023237"/>
    </source>
</evidence>
<evidence type="ECO:0000256" key="2">
    <source>
        <dbReference type="ARBA" id="ARBA00022448"/>
    </source>
</evidence>
<proteinExistence type="inferred from homology"/>
<evidence type="ECO:0000256" key="1">
    <source>
        <dbReference type="ARBA" id="ARBA00004571"/>
    </source>
</evidence>
<keyword evidence="14" id="KW-0675">Receptor</keyword>
<evidence type="ECO:0000256" key="4">
    <source>
        <dbReference type="ARBA" id="ARBA00022692"/>
    </source>
</evidence>
<keyword evidence="2 8" id="KW-0813">Transport</keyword>
<dbReference type="Gene3D" id="2.170.130.10">
    <property type="entry name" value="TonB-dependent receptor, plug domain"/>
    <property type="match status" value="1"/>
</dbReference>
<evidence type="ECO:0000256" key="9">
    <source>
        <dbReference type="RuleBase" id="RU003357"/>
    </source>
</evidence>
<name>A0ABX6TAP0_9SPHN</name>
<dbReference type="PANTHER" id="PTHR47234">
    <property type="match status" value="1"/>
</dbReference>
<feature type="domain" description="TonB-dependent receptor plug" evidence="13">
    <location>
        <begin position="65"/>
        <end position="189"/>
    </location>
</feature>
<comment type="subcellular location">
    <subcellularLocation>
        <location evidence="1 8">Cell outer membrane</location>
        <topology evidence="1 8">Multi-pass membrane protein</topology>
    </subcellularLocation>
</comment>
<feature type="region of interest" description="Disordered" evidence="10">
    <location>
        <begin position="24"/>
        <end position="47"/>
    </location>
</feature>
<keyword evidence="15" id="KW-1185">Reference proteome</keyword>
<keyword evidence="3 8" id="KW-1134">Transmembrane beta strand</keyword>
<reference evidence="14 15" key="1">
    <citation type="submission" date="2020-08" db="EMBL/GenBank/DDBJ databases">
        <title>Genome sequence of Sphingomonas sediminicola KACC 15039T.</title>
        <authorList>
            <person name="Hyun D.-W."/>
            <person name="Bae J.-W."/>
        </authorList>
    </citation>
    <scope>NUCLEOTIDE SEQUENCE [LARGE SCALE GENOMIC DNA]</scope>
    <source>
        <strain evidence="14 15">KACC 15039</strain>
    </source>
</reference>
<dbReference type="Pfam" id="PF00593">
    <property type="entry name" value="TonB_dep_Rec_b-barrel"/>
    <property type="match status" value="1"/>
</dbReference>
<feature type="chain" id="PRO_5046640932" evidence="11">
    <location>
        <begin position="26"/>
        <end position="954"/>
    </location>
</feature>
<dbReference type="InterPro" id="IPR037066">
    <property type="entry name" value="Plug_dom_sf"/>
</dbReference>
<dbReference type="Gene3D" id="2.40.170.20">
    <property type="entry name" value="TonB-dependent receptor, beta-barrel domain"/>
    <property type="match status" value="1"/>
</dbReference>
<evidence type="ECO:0000256" key="11">
    <source>
        <dbReference type="SAM" id="SignalP"/>
    </source>
</evidence>
<dbReference type="InterPro" id="IPR012910">
    <property type="entry name" value="Plug_dom"/>
</dbReference>
<gene>
    <name evidence="14" type="ORF">H9L14_05870</name>
</gene>
<dbReference type="Proteomes" id="UP000516105">
    <property type="component" value="Chromosome"/>
</dbReference>
<protein>
    <submittedName>
        <fullName evidence="14">TonB-dependent receptor</fullName>
    </submittedName>
</protein>
<dbReference type="EMBL" id="CP060782">
    <property type="protein sequence ID" value="QNP46629.1"/>
    <property type="molecule type" value="Genomic_DNA"/>
</dbReference>
<evidence type="ECO:0000259" key="12">
    <source>
        <dbReference type="Pfam" id="PF00593"/>
    </source>
</evidence>
<keyword evidence="5 9" id="KW-0798">TonB box</keyword>
<dbReference type="Pfam" id="PF07715">
    <property type="entry name" value="Plug"/>
    <property type="match status" value="1"/>
</dbReference>
<evidence type="ECO:0000256" key="8">
    <source>
        <dbReference type="PROSITE-ProRule" id="PRU01360"/>
    </source>
</evidence>
<evidence type="ECO:0000313" key="15">
    <source>
        <dbReference type="Proteomes" id="UP000516105"/>
    </source>
</evidence>
<organism evidence="14 15">
    <name type="scientific">Sphingomonas sediminicola</name>
    <dbReference type="NCBI Taxonomy" id="386874"/>
    <lineage>
        <taxon>Bacteria</taxon>
        <taxon>Pseudomonadati</taxon>
        <taxon>Pseudomonadota</taxon>
        <taxon>Alphaproteobacteria</taxon>
        <taxon>Sphingomonadales</taxon>
        <taxon>Sphingomonadaceae</taxon>
        <taxon>Sphingomonas</taxon>
    </lineage>
</organism>
<feature type="signal peptide" evidence="11">
    <location>
        <begin position="1"/>
        <end position="25"/>
    </location>
</feature>
<evidence type="ECO:0000256" key="5">
    <source>
        <dbReference type="ARBA" id="ARBA00023077"/>
    </source>
</evidence>
<evidence type="ECO:0000256" key="10">
    <source>
        <dbReference type="SAM" id="MobiDB-lite"/>
    </source>
</evidence>
<dbReference type="InterPro" id="IPR039426">
    <property type="entry name" value="TonB-dep_rcpt-like"/>
</dbReference>
<keyword evidence="4 8" id="KW-0812">Transmembrane</keyword>